<feature type="domain" description="DUF7580" evidence="2">
    <location>
        <begin position="369"/>
        <end position="527"/>
    </location>
</feature>
<organism evidence="3 4">
    <name type="scientific">Apiospora marii</name>
    <dbReference type="NCBI Taxonomy" id="335849"/>
    <lineage>
        <taxon>Eukaryota</taxon>
        <taxon>Fungi</taxon>
        <taxon>Dikarya</taxon>
        <taxon>Ascomycota</taxon>
        <taxon>Pezizomycotina</taxon>
        <taxon>Sordariomycetes</taxon>
        <taxon>Xylariomycetidae</taxon>
        <taxon>Amphisphaeriales</taxon>
        <taxon>Apiosporaceae</taxon>
        <taxon>Apiospora</taxon>
    </lineage>
</organism>
<dbReference type="InterPro" id="IPR056002">
    <property type="entry name" value="DUF7580"/>
</dbReference>
<evidence type="ECO:0000313" key="3">
    <source>
        <dbReference type="EMBL" id="KAK8009421.1"/>
    </source>
</evidence>
<sequence length="568" mass="64017">MSGFEVAGIVLGAIPLLISALEHYKSGKSTLGTLVKWRGQLDTLLFRLKNQKLSFLFDILELLRSANVEDAVDGSDLTETECLLVLQSPKTGAYLQEYLGQHYDAFVEILGVTLLGSFLTACQADKDDLVALLAANPPGEKGFAFQERISFSIEKGRLVQLIEELNEDRLSLKTIIKGMKSQQQYTIKEPTRDSNKLATLLGQVQTQAQSLFTAVTRSCECSCPKRHRVLLQLHNRIPSSKVRKRTSAPKQPQMTFKLAVEIGDALYEAIVKPEPQVLTQRMRQERSQTTKPTNSPMHLRVPSIVVTEHQTTVFRAKDEPVVRCPFAPQLRHPNSTLQLTMYDNVLGLVDDTPEHGIIMTSPPERGIIMTSPLTLAEVLQRGNHNEAARMTFKEQTFLALDIACSIVQLRETRWLGSPFTSCILMVVTPEKKNRGLSTKPFIERTPESTLKSSKNPDPETVLRELAILLLELWHHRTLDIWCAKWGGDTDTTTPDGRLKAAINWVKATSDRIPPYYLDAVEQCISICCGRHRLWHDKEFLKIYCENVIIPLQESCRAWDVSEGWSEFP</sequence>
<evidence type="ECO:0000259" key="2">
    <source>
        <dbReference type="Pfam" id="PF24476"/>
    </source>
</evidence>
<reference evidence="3 4" key="1">
    <citation type="submission" date="2023-01" db="EMBL/GenBank/DDBJ databases">
        <title>Analysis of 21 Apiospora genomes using comparative genomics revels a genus with tremendous synthesis potential of carbohydrate active enzymes and secondary metabolites.</title>
        <authorList>
            <person name="Sorensen T."/>
        </authorList>
    </citation>
    <scope>NUCLEOTIDE SEQUENCE [LARGE SCALE GENOMIC DNA]</scope>
    <source>
        <strain evidence="3 4">CBS 20057</strain>
    </source>
</reference>
<dbReference type="Pfam" id="PF24476">
    <property type="entry name" value="DUF7580"/>
    <property type="match status" value="1"/>
</dbReference>
<dbReference type="Proteomes" id="UP001396898">
    <property type="component" value="Unassembled WGS sequence"/>
</dbReference>
<accession>A0ABR1RHS5</accession>
<protein>
    <recommendedName>
        <fullName evidence="2">DUF7580 domain-containing protein</fullName>
    </recommendedName>
</protein>
<dbReference type="PANTHER" id="PTHR35186:SF4">
    <property type="entry name" value="PRION-INHIBITION AND PROPAGATION HELO DOMAIN-CONTAINING PROTEIN"/>
    <property type="match status" value="1"/>
</dbReference>
<dbReference type="EMBL" id="JAQQWI010000016">
    <property type="protein sequence ID" value="KAK8009421.1"/>
    <property type="molecule type" value="Genomic_DNA"/>
</dbReference>
<comment type="caution">
    <text evidence="3">The sequence shown here is derived from an EMBL/GenBank/DDBJ whole genome shotgun (WGS) entry which is preliminary data.</text>
</comment>
<evidence type="ECO:0000313" key="4">
    <source>
        <dbReference type="Proteomes" id="UP001396898"/>
    </source>
</evidence>
<evidence type="ECO:0000256" key="1">
    <source>
        <dbReference type="SAM" id="SignalP"/>
    </source>
</evidence>
<gene>
    <name evidence="3" type="ORF">PG991_011972</name>
</gene>
<keyword evidence="1" id="KW-0732">Signal</keyword>
<dbReference type="PANTHER" id="PTHR35186">
    <property type="entry name" value="ANK_REP_REGION DOMAIN-CONTAINING PROTEIN"/>
    <property type="match status" value="1"/>
</dbReference>
<proteinExistence type="predicted"/>
<feature type="chain" id="PRO_5045047873" description="DUF7580 domain-containing protein" evidence="1">
    <location>
        <begin position="21"/>
        <end position="568"/>
    </location>
</feature>
<feature type="signal peptide" evidence="1">
    <location>
        <begin position="1"/>
        <end position="20"/>
    </location>
</feature>
<keyword evidence="4" id="KW-1185">Reference proteome</keyword>
<name>A0ABR1RHS5_9PEZI</name>